<dbReference type="RefSeq" id="WP_275711392.1">
    <property type="nucleotide sequence ID" value="NZ_JAKLTN010000002.1"/>
</dbReference>
<gene>
    <name evidence="1" type="ORF">LZ012_13805</name>
</gene>
<reference evidence="1" key="1">
    <citation type="submission" date="2022-01" db="EMBL/GenBank/DDBJ databases">
        <authorList>
            <person name="Jo J.-H."/>
            <person name="Im W.-T."/>
        </authorList>
    </citation>
    <scope>NUCLEOTIDE SEQUENCE</scope>
    <source>
        <strain evidence="1">XY25</strain>
    </source>
</reference>
<organism evidence="1 2">
    <name type="scientific">Dechloromonas hankyongensis</name>
    <dbReference type="NCBI Taxonomy" id="2908002"/>
    <lineage>
        <taxon>Bacteria</taxon>
        <taxon>Pseudomonadati</taxon>
        <taxon>Pseudomonadota</taxon>
        <taxon>Betaproteobacteria</taxon>
        <taxon>Rhodocyclales</taxon>
        <taxon>Azonexaceae</taxon>
        <taxon>Dechloromonas</taxon>
    </lineage>
</organism>
<name>A0ABS9K4S3_9RHOO</name>
<sequence length="371" mass="42088">MSIKPLPSFGRAGRPRKVEFSDLFLWDSAIELELTGVSISELMGEDNPAMLALYQDTRRKKKISLERAKAVLPSAMENLGFPWADEFSKALDGQDSQVGNLGSWRSYIYGCSKKGDQWPPKLNAIAQHYVDVEEALKEPTKAWVENDLARCADLLEAAPIMVMYLWPGAVERLRNAATIEQLTGLRAMVMIELMLNLIAAIDAQVTVDDLSAKPEFDGLFPDLSAEQLSEPNALFFDWLADYTGTGTNLASFIPQINKAAKDFDIGSAKRQLRRWKSGEAFPSLDVLDAMFRKLYGDKAKEKGNPRRKDWGLSWFKATATRRINFMMGIIGPLSRFREPVFPFGFETVEDWRASRYLHWYRYWLPLLKPAD</sequence>
<evidence type="ECO:0000313" key="2">
    <source>
        <dbReference type="Proteomes" id="UP001165384"/>
    </source>
</evidence>
<dbReference type="EMBL" id="JAKLTN010000002">
    <property type="protein sequence ID" value="MCG2578064.1"/>
    <property type="molecule type" value="Genomic_DNA"/>
</dbReference>
<protein>
    <recommendedName>
        <fullName evidence="3">Phytoene synthase</fullName>
    </recommendedName>
</protein>
<evidence type="ECO:0000313" key="1">
    <source>
        <dbReference type="EMBL" id="MCG2578064.1"/>
    </source>
</evidence>
<evidence type="ECO:0008006" key="3">
    <source>
        <dbReference type="Google" id="ProtNLM"/>
    </source>
</evidence>
<accession>A0ABS9K4S3</accession>
<dbReference type="Proteomes" id="UP001165384">
    <property type="component" value="Unassembled WGS sequence"/>
</dbReference>
<comment type="caution">
    <text evidence="1">The sequence shown here is derived from an EMBL/GenBank/DDBJ whole genome shotgun (WGS) entry which is preliminary data.</text>
</comment>
<proteinExistence type="predicted"/>
<keyword evidence="2" id="KW-1185">Reference proteome</keyword>